<feature type="region of interest" description="Disordered" evidence="1">
    <location>
        <begin position="1"/>
        <end position="106"/>
    </location>
</feature>
<dbReference type="AlphaFoldDB" id="A0A9D5CEK3"/>
<reference evidence="2" key="2">
    <citation type="journal article" date="2022" name="Hortic Res">
        <title>The genome of Dioscorea zingiberensis sheds light on the biosynthesis, origin and evolution of the medicinally important diosgenin saponins.</title>
        <authorList>
            <person name="Li Y."/>
            <person name="Tan C."/>
            <person name="Li Z."/>
            <person name="Guo J."/>
            <person name="Li S."/>
            <person name="Chen X."/>
            <person name="Wang C."/>
            <person name="Dai X."/>
            <person name="Yang H."/>
            <person name="Song W."/>
            <person name="Hou L."/>
            <person name="Xu J."/>
            <person name="Tong Z."/>
            <person name="Xu A."/>
            <person name="Yuan X."/>
            <person name="Wang W."/>
            <person name="Yang Q."/>
            <person name="Chen L."/>
            <person name="Sun Z."/>
            <person name="Wang K."/>
            <person name="Pan B."/>
            <person name="Chen J."/>
            <person name="Bao Y."/>
            <person name="Liu F."/>
            <person name="Qi X."/>
            <person name="Gang D.R."/>
            <person name="Wen J."/>
            <person name="Li J."/>
        </authorList>
    </citation>
    <scope>NUCLEOTIDE SEQUENCE</scope>
    <source>
        <strain evidence="2">Dzin_1.0</strain>
    </source>
</reference>
<dbReference type="PANTHER" id="PTHR36048">
    <property type="entry name" value="RIBOSOME MATURATION FACTOR"/>
    <property type="match status" value="1"/>
</dbReference>
<dbReference type="Proteomes" id="UP001085076">
    <property type="component" value="Miscellaneous, Linkage group lg05"/>
</dbReference>
<name>A0A9D5CEK3_9LILI</name>
<dbReference type="OrthoDB" id="1902342at2759"/>
<sequence>MQIDPKENNTEQVEVATSDPKQKENGMYGTFMTVGPGWNRGRGRGRGRGHGPGLRRQYEETRDDTWVKDTGNGQRAPSHSGGRSSRGGHGGGTGGRGGRGVMLRDHGYLNPEAEPMTLDTYSIKNSAQDLIPIPPPPSTGDSSQQLVLREKQKAVGGLGKDGLLDQSRLRLMADTGMEGTDIVESDIVEVMAAPRLLTSQQEFGKNQKNGNLSVGDEASPLEDHACLVDRVASALRPKEPGQSPEDQHMEDGGSEGSKRIRNHYSIPDSTVSTKEGSHTTSNLMAEVPLINDAIARAEKKLDMSLDDLIKMSKKTSSAKRKPHRVPIKSRRTFGTNTSQGNIKCRQFMDSRSSIRQGVLAKRRSNFQGNQFPLTTEVAKKAASVPIHDRMVNWNKRRFVSPPAEKKATESSQPGKDKVMLKQKPRTLDALFASMKEQRMRGPSRIRQGQWQIRGRGGAQPVSSGHQSGKFAR</sequence>
<dbReference type="EMBL" id="JAGGNH010000005">
    <property type="protein sequence ID" value="KAJ0971728.1"/>
    <property type="molecule type" value="Genomic_DNA"/>
</dbReference>
<gene>
    <name evidence="2" type="ORF">J5N97_019687</name>
</gene>
<dbReference type="PANTHER" id="PTHR36048:SF1">
    <property type="entry name" value="RIBOSOME MATURATION FACTOR"/>
    <property type="match status" value="1"/>
</dbReference>
<reference evidence="2" key="1">
    <citation type="submission" date="2021-03" db="EMBL/GenBank/DDBJ databases">
        <authorList>
            <person name="Li Z."/>
            <person name="Yang C."/>
        </authorList>
    </citation>
    <scope>NUCLEOTIDE SEQUENCE</scope>
    <source>
        <strain evidence="2">Dzin_1.0</strain>
        <tissue evidence="2">Leaf</tissue>
    </source>
</reference>
<feature type="compositionally biased region" description="Polar residues" evidence="1">
    <location>
        <begin position="267"/>
        <end position="278"/>
    </location>
</feature>
<feature type="region of interest" description="Disordered" evidence="1">
    <location>
        <begin position="235"/>
        <end position="278"/>
    </location>
</feature>
<organism evidence="2 3">
    <name type="scientific">Dioscorea zingiberensis</name>
    <dbReference type="NCBI Taxonomy" id="325984"/>
    <lineage>
        <taxon>Eukaryota</taxon>
        <taxon>Viridiplantae</taxon>
        <taxon>Streptophyta</taxon>
        <taxon>Embryophyta</taxon>
        <taxon>Tracheophyta</taxon>
        <taxon>Spermatophyta</taxon>
        <taxon>Magnoliopsida</taxon>
        <taxon>Liliopsida</taxon>
        <taxon>Dioscoreales</taxon>
        <taxon>Dioscoreaceae</taxon>
        <taxon>Dioscorea</taxon>
    </lineage>
</organism>
<feature type="compositionally biased region" description="Basic and acidic residues" evidence="1">
    <location>
        <begin position="403"/>
        <end position="419"/>
    </location>
</feature>
<accession>A0A9D5CEK3</accession>
<keyword evidence="3" id="KW-1185">Reference proteome</keyword>
<comment type="caution">
    <text evidence="2">The sequence shown here is derived from an EMBL/GenBank/DDBJ whole genome shotgun (WGS) entry which is preliminary data.</text>
</comment>
<proteinExistence type="predicted"/>
<evidence type="ECO:0000313" key="2">
    <source>
        <dbReference type="EMBL" id="KAJ0971728.1"/>
    </source>
</evidence>
<feature type="region of interest" description="Disordered" evidence="1">
    <location>
        <begin position="397"/>
        <end position="472"/>
    </location>
</feature>
<feature type="compositionally biased region" description="Basic and acidic residues" evidence="1">
    <location>
        <begin position="56"/>
        <end position="67"/>
    </location>
</feature>
<feature type="compositionally biased region" description="Low complexity" evidence="1">
    <location>
        <begin position="444"/>
        <end position="453"/>
    </location>
</feature>
<protein>
    <submittedName>
        <fullName evidence="2">Uncharacterized protein</fullName>
    </submittedName>
</protein>
<evidence type="ECO:0000313" key="3">
    <source>
        <dbReference type="Proteomes" id="UP001085076"/>
    </source>
</evidence>
<feature type="compositionally biased region" description="Gly residues" evidence="1">
    <location>
        <begin position="84"/>
        <end position="100"/>
    </location>
</feature>
<evidence type="ECO:0000256" key="1">
    <source>
        <dbReference type="SAM" id="MobiDB-lite"/>
    </source>
</evidence>